<reference evidence="1 2" key="1">
    <citation type="submission" date="2024-07" db="EMBL/GenBank/DDBJ databases">
        <title>Section-level genome sequencing and comparative genomics of Aspergillus sections Usti and Cavernicolus.</title>
        <authorList>
            <consortium name="Lawrence Berkeley National Laboratory"/>
            <person name="Nybo J.L."/>
            <person name="Vesth T.C."/>
            <person name="Theobald S."/>
            <person name="Frisvad J.C."/>
            <person name="Larsen T.O."/>
            <person name="Kjaerboelling I."/>
            <person name="Rothschild-Mancinelli K."/>
            <person name="Lyhne E.K."/>
            <person name="Kogle M.E."/>
            <person name="Barry K."/>
            <person name="Clum A."/>
            <person name="Na H."/>
            <person name="Ledsgaard L."/>
            <person name="Lin J."/>
            <person name="Lipzen A."/>
            <person name="Kuo A."/>
            <person name="Riley R."/>
            <person name="Mondo S."/>
            <person name="Labutti K."/>
            <person name="Haridas S."/>
            <person name="Pangalinan J."/>
            <person name="Salamov A.A."/>
            <person name="Simmons B.A."/>
            <person name="Magnuson J.K."/>
            <person name="Chen J."/>
            <person name="Drula E."/>
            <person name="Henrissat B."/>
            <person name="Wiebenga A."/>
            <person name="Lubbers R.J."/>
            <person name="Gomes A.C."/>
            <person name="Macurrencykelacurrency M.R."/>
            <person name="Stajich J."/>
            <person name="Grigoriev I.V."/>
            <person name="Mortensen U.H."/>
            <person name="De Vries R.P."/>
            <person name="Baker S.E."/>
            <person name="Andersen M.R."/>
        </authorList>
    </citation>
    <scope>NUCLEOTIDE SEQUENCE [LARGE SCALE GENOMIC DNA]</scope>
    <source>
        <strain evidence="1 2">CBS 449.75</strain>
    </source>
</reference>
<gene>
    <name evidence="1" type="ORF">BJX67DRAFT_378805</name>
</gene>
<evidence type="ECO:0000313" key="2">
    <source>
        <dbReference type="Proteomes" id="UP001610432"/>
    </source>
</evidence>
<comment type="caution">
    <text evidence="1">The sequence shown here is derived from an EMBL/GenBank/DDBJ whole genome shotgun (WGS) entry which is preliminary data.</text>
</comment>
<keyword evidence="2" id="KW-1185">Reference proteome</keyword>
<evidence type="ECO:0008006" key="3">
    <source>
        <dbReference type="Google" id="ProtNLM"/>
    </source>
</evidence>
<evidence type="ECO:0000313" key="1">
    <source>
        <dbReference type="EMBL" id="KAL2869751.1"/>
    </source>
</evidence>
<protein>
    <recommendedName>
        <fullName evidence="3">Transcription factor domain-containing protein</fullName>
    </recommendedName>
</protein>
<name>A0ABR4LYZ7_9EURO</name>
<dbReference type="PANTHER" id="PTHR47425">
    <property type="entry name" value="FARB-RELATED"/>
    <property type="match status" value="1"/>
</dbReference>
<dbReference type="CDD" id="cd12148">
    <property type="entry name" value="fungal_TF_MHR"/>
    <property type="match status" value="1"/>
</dbReference>
<dbReference type="Proteomes" id="UP001610432">
    <property type="component" value="Unassembled WGS sequence"/>
</dbReference>
<dbReference type="PANTHER" id="PTHR47425:SF2">
    <property type="entry name" value="FARB-RELATED"/>
    <property type="match status" value="1"/>
</dbReference>
<sequence>MEMQSEHYTLRHIDKRSPRTQDAQCLRCFSVPDTQALHEFVRSYFLHVHPGFPVLDEAAFWGSYTQSHFGFSKVSLFVLQALLFASSPYVSLTTLHACGFRTKPEARNTFYKRAKCMFDLNAATRPLAQGQGAALLSNHASAVEPHAGTDWLSRAIESALTINASPGPRQEEVAPILKKRLWWSVVLRDRCLCLALHRRTEMPVINTGLGIDTMDEEDFADEIMNSYVYEAHTKRALVKVLKEQYELALALSDMMPLVYASHGFRTPSLSRAAFEETLVKVRRIEATLDQWMSPTQFPGLISPNTHGSVPVFINLVYMYYYAARINLMQFELLTIEKHPEYTPDYSQQLTRAGSSLSESMHRLTGVMEFLSYRGRNHSLPLTILGCLPMPFLTTAIDIRLSSSSEMTSQKSPLHILGQFLQFLRSLEQVYEAAHALLSQIETPSEGPLPASAPTKNWKDFFLQSPRAYLLISTTVAYSLSIGHLPHDDALPDMLTSVFPGSLKIRFPWNVNPIQPTIYKIPVRRSRIPRHSYKMAKRLEALHSPAPPEDQVNLDYLDLNAAH</sequence>
<dbReference type="GeneID" id="98147485"/>
<organism evidence="1 2">
    <name type="scientific">Aspergillus lucknowensis</name>
    <dbReference type="NCBI Taxonomy" id="176173"/>
    <lineage>
        <taxon>Eukaryota</taxon>
        <taxon>Fungi</taxon>
        <taxon>Dikarya</taxon>
        <taxon>Ascomycota</taxon>
        <taxon>Pezizomycotina</taxon>
        <taxon>Eurotiomycetes</taxon>
        <taxon>Eurotiomycetidae</taxon>
        <taxon>Eurotiales</taxon>
        <taxon>Aspergillaceae</taxon>
        <taxon>Aspergillus</taxon>
        <taxon>Aspergillus subgen. Nidulantes</taxon>
    </lineage>
</organism>
<dbReference type="RefSeq" id="XP_070888730.1">
    <property type="nucleotide sequence ID" value="XM_071032413.1"/>
</dbReference>
<dbReference type="InterPro" id="IPR052761">
    <property type="entry name" value="Fungal_Detox/Toxin_TFs"/>
</dbReference>
<accession>A0ABR4LYZ7</accession>
<proteinExistence type="predicted"/>
<dbReference type="EMBL" id="JBFXLQ010000008">
    <property type="protein sequence ID" value="KAL2869751.1"/>
    <property type="molecule type" value="Genomic_DNA"/>
</dbReference>